<proteinExistence type="predicted"/>
<evidence type="ECO:0000256" key="2">
    <source>
        <dbReference type="SAM" id="SignalP"/>
    </source>
</evidence>
<organism evidence="3 4">
    <name type="scientific">Cylindrobasidium torrendii FP15055 ss-10</name>
    <dbReference type="NCBI Taxonomy" id="1314674"/>
    <lineage>
        <taxon>Eukaryota</taxon>
        <taxon>Fungi</taxon>
        <taxon>Dikarya</taxon>
        <taxon>Basidiomycota</taxon>
        <taxon>Agaricomycotina</taxon>
        <taxon>Agaricomycetes</taxon>
        <taxon>Agaricomycetidae</taxon>
        <taxon>Agaricales</taxon>
        <taxon>Marasmiineae</taxon>
        <taxon>Physalacriaceae</taxon>
        <taxon>Cylindrobasidium</taxon>
    </lineage>
</organism>
<keyword evidence="1" id="KW-0812">Transmembrane</keyword>
<keyword evidence="1" id="KW-0472">Membrane</keyword>
<feature type="signal peptide" evidence="2">
    <location>
        <begin position="1"/>
        <end position="19"/>
    </location>
</feature>
<gene>
    <name evidence="3" type="ORF">CYLTODRAFT_355035</name>
</gene>
<dbReference type="AlphaFoldDB" id="A0A0D7BA73"/>
<protein>
    <submittedName>
        <fullName evidence="3">Uncharacterized protein</fullName>
    </submittedName>
</protein>
<name>A0A0D7BA73_9AGAR</name>
<sequence length="205" mass="22593">GYLVLLMLIPANICGSITANKAFGGEINAQSAYYTLGILVVGCLFMGIANVKTDTREHRKWMIRAVNFFCVAITTRLIVLAAREIVTDIGNYHSIFRCDNIIAELPDLAALAARFPQCISNSTSFDPSTVWVAVRANSRSGDRLEYGSCYRVAQGMGLWFALLMHALGGEAYLLATDEANYYKHDFVLEPKQDPTLNLGPYPMAI</sequence>
<accession>A0A0D7BA73</accession>
<reference evidence="3 4" key="1">
    <citation type="journal article" date="2015" name="Fungal Genet. Biol.">
        <title>Evolution of novel wood decay mechanisms in Agaricales revealed by the genome sequences of Fistulina hepatica and Cylindrobasidium torrendii.</title>
        <authorList>
            <person name="Floudas D."/>
            <person name="Held B.W."/>
            <person name="Riley R."/>
            <person name="Nagy L.G."/>
            <person name="Koehler G."/>
            <person name="Ransdell A.S."/>
            <person name="Younus H."/>
            <person name="Chow J."/>
            <person name="Chiniquy J."/>
            <person name="Lipzen A."/>
            <person name="Tritt A."/>
            <person name="Sun H."/>
            <person name="Haridas S."/>
            <person name="LaButti K."/>
            <person name="Ohm R.A."/>
            <person name="Kues U."/>
            <person name="Blanchette R.A."/>
            <person name="Grigoriev I.V."/>
            <person name="Minto R.E."/>
            <person name="Hibbett D.S."/>
        </authorList>
    </citation>
    <scope>NUCLEOTIDE SEQUENCE [LARGE SCALE GENOMIC DNA]</scope>
    <source>
        <strain evidence="3 4">FP15055 ss-10</strain>
    </source>
</reference>
<keyword evidence="1" id="KW-1133">Transmembrane helix</keyword>
<feature type="non-terminal residue" evidence="3">
    <location>
        <position position="1"/>
    </location>
</feature>
<dbReference type="OrthoDB" id="193478at2759"/>
<evidence type="ECO:0000256" key="1">
    <source>
        <dbReference type="SAM" id="Phobius"/>
    </source>
</evidence>
<feature type="transmembrane region" description="Helical" evidence="1">
    <location>
        <begin position="61"/>
        <end position="82"/>
    </location>
</feature>
<evidence type="ECO:0000313" key="4">
    <source>
        <dbReference type="Proteomes" id="UP000054007"/>
    </source>
</evidence>
<evidence type="ECO:0000313" key="3">
    <source>
        <dbReference type="EMBL" id="KIY66416.1"/>
    </source>
</evidence>
<feature type="chain" id="PRO_5002317212" evidence="2">
    <location>
        <begin position="20"/>
        <end position="205"/>
    </location>
</feature>
<dbReference type="Proteomes" id="UP000054007">
    <property type="component" value="Unassembled WGS sequence"/>
</dbReference>
<keyword evidence="2" id="KW-0732">Signal</keyword>
<dbReference type="EMBL" id="KN880555">
    <property type="protein sequence ID" value="KIY66416.1"/>
    <property type="molecule type" value="Genomic_DNA"/>
</dbReference>
<keyword evidence="4" id="KW-1185">Reference proteome</keyword>
<feature type="transmembrane region" description="Helical" evidence="1">
    <location>
        <begin position="31"/>
        <end position="49"/>
    </location>
</feature>